<dbReference type="PANTHER" id="PTHR11566">
    <property type="entry name" value="DYNAMIN"/>
    <property type="match status" value="1"/>
</dbReference>
<dbReference type="InterPro" id="IPR001401">
    <property type="entry name" value="Dynamin_GTPase"/>
</dbReference>
<dbReference type="Gene3D" id="3.40.50.300">
    <property type="entry name" value="P-loop containing nucleotide triphosphate hydrolases"/>
    <property type="match status" value="1"/>
</dbReference>
<feature type="domain" description="GED" evidence="3">
    <location>
        <begin position="587"/>
        <end position="678"/>
    </location>
</feature>
<name>A0ABR3FEF8_9AGAR</name>
<organism evidence="5 6">
    <name type="scientific">Marasmius crinis-equi</name>
    <dbReference type="NCBI Taxonomy" id="585013"/>
    <lineage>
        <taxon>Eukaryota</taxon>
        <taxon>Fungi</taxon>
        <taxon>Dikarya</taxon>
        <taxon>Basidiomycota</taxon>
        <taxon>Agaricomycotina</taxon>
        <taxon>Agaricomycetes</taxon>
        <taxon>Agaricomycetidae</taxon>
        <taxon>Agaricales</taxon>
        <taxon>Marasmiineae</taxon>
        <taxon>Marasmiaceae</taxon>
        <taxon>Marasmius</taxon>
    </lineage>
</organism>
<dbReference type="Pfam" id="PF01031">
    <property type="entry name" value="Dynamin_M"/>
    <property type="match status" value="1"/>
</dbReference>
<evidence type="ECO:0000256" key="2">
    <source>
        <dbReference type="ARBA" id="ARBA00023134"/>
    </source>
</evidence>
<evidence type="ECO:0000313" key="5">
    <source>
        <dbReference type="EMBL" id="KAL0573674.1"/>
    </source>
</evidence>
<comment type="caution">
    <text evidence="5">The sequence shown here is derived from an EMBL/GenBank/DDBJ whole genome shotgun (WGS) entry which is preliminary data.</text>
</comment>
<dbReference type="InterPro" id="IPR045063">
    <property type="entry name" value="Dynamin_N"/>
</dbReference>
<dbReference type="InterPro" id="IPR030381">
    <property type="entry name" value="G_DYNAMIN_dom"/>
</dbReference>
<evidence type="ECO:0008006" key="7">
    <source>
        <dbReference type="Google" id="ProtNLM"/>
    </source>
</evidence>
<dbReference type="Proteomes" id="UP001465976">
    <property type="component" value="Unassembled WGS sequence"/>
</dbReference>
<dbReference type="CDD" id="cd08771">
    <property type="entry name" value="DLP_1"/>
    <property type="match status" value="1"/>
</dbReference>
<evidence type="ECO:0000313" key="6">
    <source>
        <dbReference type="Proteomes" id="UP001465976"/>
    </source>
</evidence>
<dbReference type="PROSITE" id="PS51718">
    <property type="entry name" value="G_DYNAMIN_2"/>
    <property type="match status" value="1"/>
</dbReference>
<feature type="domain" description="Dynamin-type G" evidence="4">
    <location>
        <begin position="1"/>
        <end position="291"/>
    </location>
</feature>
<dbReference type="Gene3D" id="1.20.120.1240">
    <property type="entry name" value="Dynamin, middle domain"/>
    <property type="match status" value="1"/>
</dbReference>
<sequence length="678" mass="77121">KSSLIEAISGTTLPRASGTCTRCPTECRLMYSKEPWKCIVSLRILTDNNGQLLGQARNEAFGPPIYNKAEVEERIRRAQLAILNPNIPRKEILEGDGYVDNVKGSSFSANCVALEISGPDVADLAFCDLPGLIRSTSDGNSRDIELIEGMVESYIKKPSCIVLLTVSCETDFMNQGALHLAKKFDPNGERTVGVLTKPDRIERGDENDWLGFIRGETQPLHNGWFCVKQPSTSDLLKRITWAEARTKENDFFSMTTPWCDLEPIHQRYLRTSNLVGRLSMILSDLIAKRLPEIRRELDNAIQEAKNGLRQLPKSPSADPLNEISDMIFKFKVDIDKHVEGVPNTDGLHQTIRPFQQTFSRQIRKTAPNFKPYERRDGPRAVAQPSFIEHEEKSEDSEDGDEATAIYLEEVLKRTNDSRTRELPGNHPYIVEESFVTDITEKWTEPAQIFCHEVYETVLAQVVFLVGKHFSEFGQGQLERHISNIVQDHLRQKYEQTKERLDWLVQLERRPSTSNTHYFANYRDKFFGFYKGLRQEDKSPGVMNECSSDPSGHVKAALSSLTLIGSSFQSLAASDLQKLLPSDEMEPALKIMAEVRAYFQVAYKRFVDYVPSVVDYMLIRGLERDLLPAIFERLRIHSAEGPEICREFAEENGVIADKREELTKKLERLQVAGQELTRL</sequence>
<gene>
    <name evidence="5" type="ORF">V5O48_008286</name>
</gene>
<dbReference type="InterPro" id="IPR020850">
    <property type="entry name" value="GED_dom"/>
</dbReference>
<keyword evidence="1" id="KW-0547">Nucleotide-binding</keyword>
<accession>A0ABR3FEF8</accession>
<evidence type="ECO:0000256" key="1">
    <source>
        <dbReference type="ARBA" id="ARBA00022741"/>
    </source>
</evidence>
<dbReference type="SUPFAM" id="SSF52540">
    <property type="entry name" value="P-loop containing nucleoside triphosphate hydrolases"/>
    <property type="match status" value="1"/>
</dbReference>
<dbReference type="InterPro" id="IPR022812">
    <property type="entry name" value="Dynamin"/>
</dbReference>
<dbReference type="SMART" id="SM00053">
    <property type="entry name" value="DYNc"/>
    <property type="match status" value="1"/>
</dbReference>
<dbReference type="PANTHER" id="PTHR11566:SF21">
    <property type="entry name" value="DYNAMIN RELATED PROTEIN 1, ISOFORM A"/>
    <property type="match status" value="1"/>
</dbReference>
<dbReference type="PROSITE" id="PS51388">
    <property type="entry name" value="GED"/>
    <property type="match status" value="1"/>
</dbReference>
<proteinExistence type="predicted"/>
<dbReference type="Pfam" id="PF02212">
    <property type="entry name" value="GED"/>
    <property type="match status" value="1"/>
</dbReference>
<dbReference type="SMART" id="SM00302">
    <property type="entry name" value="GED"/>
    <property type="match status" value="1"/>
</dbReference>
<evidence type="ECO:0000259" key="3">
    <source>
        <dbReference type="PROSITE" id="PS51388"/>
    </source>
</evidence>
<dbReference type="EMBL" id="JBAHYK010000476">
    <property type="protein sequence ID" value="KAL0573674.1"/>
    <property type="molecule type" value="Genomic_DNA"/>
</dbReference>
<feature type="non-terminal residue" evidence="5">
    <location>
        <position position="1"/>
    </location>
</feature>
<keyword evidence="6" id="KW-1185">Reference proteome</keyword>
<keyword evidence="2" id="KW-0342">GTP-binding</keyword>
<dbReference type="Pfam" id="PF00350">
    <property type="entry name" value="Dynamin_N"/>
    <property type="match status" value="1"/>
</dbReference>
<dbReference type="InterPro" id="IPR027417">
    <property type="entry name" value="P-loop_NTPase"/>
</dbReference>
<reference evidence="5 6" key="1">
    <citation type="submission" date="2024-02" db="EMBL/GenBank/DDBJ databases">
        <title>A draft genome for the cacao thread blight pathogen Marasmius crinis-equi.</title>
        <authorList>
            <person name="Cohen S.P."/>
            <person name="Baruah I.K."/>
            <person name="Amoako-Attah I."/>
            <person name="Bukari Y."/>
            <person name="Meinhardt L.W."/>
            <person name="Bailey B.A."/>
        </authorList>
    </citation>
    <scope>NUCLEOTIDE SEQUENCE [LARGE SCALE GENOMIC DNA]</scope>
    <source>
        <strain evidence="5 6">GH-76</strain>
    </source>
</reference>
<dbReference type="PRINTS" id="PR00195">
    <property type="entry name" value="DYNAMIN"/>
</dbReference>
<evidence type="ECO:0000259" key="4">
    <source>
        <dbReference type="PROSITE" id="PS51718"/>
    </source>
</evidence>
<dbReference type="InterPro" id="IPR000375">
    <property type="entry name" value="Dynamin_stalk"/>
</dbReference>
<dbReference type="InterPro" id="IPR003130">
    <property type="entry name" value="GED"/>
</dbReference>
<protein>
    <recommendedName>
        <fullName evidence="7">GED domain-containing protein</fullName>
    </recommendedName>
</protein>